<dbReference type="AlphaFoldDB" id="A0A1Z5HXF2"/>
<dbReference type="InterPro" id="IPR032587">
    <property type="entry name" value="DUF4911"/>
</dbReference>
<name>A0A1Z5HXF2_9FIRM</name>
<keyword evidence="2" id="KW-1185">Reference proteome</keyword>
<proteinExistence type="predicted"/>
<sequence>MEAILVQVNPKEIDFLNKIIEGYDGLAMVTTADAKEGLVEVHVTPDTREEVIRILEDFPVPVKILRR</sequence>
<dbReference type="Pfam" id="PF16256">
    <property type="entry name" value="DUF4911"/>
    <property type="match status" value="1"/>
</dbReference>
<accession>A0A1Z5HXF2</accession>
<dbReference type="Proteomes" id="UP000197032">
    <property type="component" value="Unassembled WGS sequence"/>
</dbReference>
<dbReference type="EMBL" id="BDGJ01000201">
    <property type="protein sequence ID" value="GAW94213.1"/>
    <property type="molecule type" value="Genomic_DNA"/>
</dbReference>
<dbReference type="OrthoDB" id="2084209at2"/>
<reference evidence="2" key="1">
    <citation type="journal article" date="2017" name="Appl. Environ. Microbiol.">
        <title>Genomic analysis of Calderihabitans maritimus KKC1, a thermophilic hydrogenogenic carboxydotrophic bacterium isolated from marine sediment.</title>
        <authorList>
            <person name="Omae K."/>
            <person name="Yoneda Y."/>
            <person name="Fukuyama Y."/>
            <person name="Yoshida T."/>
            <person name="Sako Y."/>
        </authorList>
    </citation>
    <scope>NUCLEOTIDE SEQUENCE [LARGE SCALE GENOMIC DNA]</scope>
    <source>
        <strain evidence="2">KKC1</strain>
    </source>
</reference>
<gene>
    <name evidence="1" type="ORF">KKC1_33250</name>
</gene>
<protein>
    <submittedName>
        <fullName evidence="1">Peptidase, U32 family protein</fullName>
    </submittedName>
</protein>
<evidence type="ECO:0000313" key="2">
    <source>
        <dbReference type="Proteomes" id="UP000197032"/>
    </source>
</evidence>
<comment type="caution">
    <text evidence="1">The sequence shown here is derived from an EMBL/GenBank/DDBJ whole genome shotgun (WGS) entry which is preliminary data.</text>
</comment>
<dbReference type="RefSeq" id="WP_088555210.1">
    <property type="nucleotide sequence ID" value="NZ_BDGJ01000201.1"/>
</dbReference>
<evidence type="ECO:0000313" key="1">
    <source>
        <dbReference type="EMBL" id="GAW94213.1"/>
    </source>
</evidence>
<organism evidence="1 2">
    <name type="scientific">Calderihabitans maritimus</name>
    <dbReference type="NCBI Taxonomy" id="1246530"/>
    <lineage>
        <taxon>Bacteria</taxon>
        <taxon>Bacillati</taxon>
        <taxon>Bacillota</taxon>
        <taxon>Clostridia</taxon>
        <taxon>Neomoorellales</taxon>
        <taxon>Calderihabitantaceae</taxon>
        <taxon>Calderihabitans</taxon>
    </lineage>
</organism>